<keyword evidence="6" id="KW-0675">Receptor</keyword>
<dbReference type="AlphaFoldDB" id="A0AAW0U2B7"/>
<dbReference type="GO" id="GO:0005886">
    <property type="term" value="C:plasma membrane"/>
    <property type="evidence" value="ECO:0007669"/>
    <property type="project" value="UniProtKB-SubCell"/>
</dbReference>
<feature type="transmembrane region" description="Helical" evidence="7">
    <location>
        <begin position="368"/>
        <end position="387"/>
    </location>
</feature>
<evidence type="ECO:0000256" key="2">
    <source>
        <dbReference type="ARBA" id="ARBA00022475"/>
    </source>
</evidence>
<evidence type="ECO:0000256" key="3">
    <source>
        <dbReference type="ARBA" id="ARBA00022692"/>
    </source>
</evidence>
<dbReference type="InterPro" id="IPR013604">
    <property type="entry name" value="7TM_chemorcpt"/>
</dbReference>
<dbReference type="Pfam" id="PF08395">
    <property type="entry name" value="7tm_7"/>
    <property type="match status" value="1"/>
</dbReference>
<accession>A0AAW0U2B7</accession>
<feature type="transmembrane region" description="Helical" evidence="7">
    <location>
        <begin position="254"/>
        <end position="278"/>
    </location>
</feature>
<keyword evidence="4 7" id="KW-1133">Transmembrane helix</keyword>
<dbReference type="EMBL" id="JARAKH010000022">
    <property type="protein sequence ID" value="KAK8392537.1"/>
    <property type="molecule type" value="Genomic_DNA"/>
</dbReference>
<dbReference type="GO" id="GO:0038023">
    <property type="term" value="F:signaling receptor activity"/>
    <property type="evidence" value="ECO:0007669"/>
    <property type="project" value="UniProtKB-ARBA"/>
</dbReference>
<evidence type="ECO:0000313" key="8">
    <source>
        <dbReference type="EMBL" id="KAK8392537.1"/>
    </source>
</evidence>
<dbReference type="PANTHER" id="PTHR21421:SF29">
    <property type="entry name" value="GUSTATORY RECEPTOR 5A FOR TREHALOSE-RELATED"/>
    <property type="match status" value="1"/>
</dbReference>
<evidence type="ECO:0000256" key="6">
    <source>
        <dbReference type="ARBA" id="ARBA00023170"/>
    </source>
</evidence>
<dbReference type="Proteomes" id="UP001487740">
    <property type="component" value="Unassembled WGS sequence"/>
</dbReference>
<keyword evidence="3 7" id="KW-0812">Transmembrane</keyword>
<reference evidence="8 9" key="1">
    <citation type="submission" date="2023-03" db="EMBL/GenBank/DDBJ databases">
        <title>High-quality genome of Scylla paramamosain provides insights in environmental adaptation.</title>
        <authorList>
            <person name="Zhang L."/>
        </authorList>
    </citation>
    <scope>NUCLEOTIDE SEQUENCE [LARGE SCALE GENOMIC DNA]</scope>
    <source>
        <strain evidence="8">LZ_2023a</strain>
        <tissue evidence="8">Muscle</tissue>
    </source>
</reference>
<keyword evidence="9" id="KW-1185">Reference proteome</keyword>
<comment type="subcellular location">
    <subcellularLocation>
        <location evidence="1">Cell membrane</location>
        <topology evidence="1">Multi-pass membrane protein</topology>
    </subcellularLocation>
</comment>
<protein>
    <recommendedName>
        <fullName evidence="10">Gustatory receptor</fullName>
    </recommendedName>
</protein>
<evidence type="ECO:0000256" key="7">
    <source>
        <dbReference type="SAM" id="Phobius"/>
    </source>
</evidence>
<evidence type="ECO:0000313" key="9">
    <source>
        <dbReference type="Proteomes" id="UP001487740"/>
    </source>
</evidence>
<keyword evidence="5 7" id="KW-0472">Membrane</keyword>
<gene>
    <name evidence="8" type="ORF">O3P69_014730</name>
</gene>
<organism evidence="8 9">
    <name type="scientific">Scylla paramamosain</name>
    <name type="common">Mud crab</name>
    <dbReference type="NCBI Taxonomy" id="85552"/>
    <lineage>
        <taxon>Eukaryota</taxon>
        <taxon>Metazoa</taxon>
        <taxon>Ecdysozoa</taxon>
        <taxon>Arthropoda</taxon>
        <taxon>Crustacea</taxon>
        <taxon>Multicrustacea</taxon>
        <taxon>Malacostraca</taxon>
        <taxon>Eumalacostraca</taxon>
        <taxon>Eucarida</taxon>
        <taxon>Decapoda</taxon>
        <taxon>Pleocyemata</taxon>
        <taxon>Brachyura</taxon>
        <taxon>Eubrachyura</taxon>
        <taxon>Portunoidea</taxon>
        <taxon>Portunidae</taxon>
        <taxon>Portuninae</taxon>
        <taxon>Scylla</taxon>
    </lineage>
</organism>
<dbReference type="PANTHER" id="PTHR21421">
    <property type="entry name" value="GUSTATORY RECEPTOR"/>
    <property type="match status" value="1"/>
</dbReference>
<comment type="caution">
    <text evidence="8">The sequence shown here is derived from an EMBL/GenBank/DDBJ whole genome shotgun (WGS) entry which is preliminary data.</text>
</comment>
<proteinExistence type="predicted"/>
<dbReference type="GO" id="GO:0050909">
    <property type="term" value="P:sensory perception of taste"/>
    <property type="evidence" value="ECO:0007669"/>
    <property type="project" value="InterPro"/>
</dbReference>
<feature type="transmembrane region" description="Helical" evidence="7">
    <location>
        <begin position="122"/>
        <end position="142"/>
    </location>
</feature>
<keyword evidence="2" id="KW-1003">Cell membrane</keyword>
<evidence type="ECO:0000256" key="5">
    <source>
        <dbReference type="ARBA" id="ARBA00023136"/>
    </source>
</evidence>
<sequence>MSVMGVGPPAYHAESRSYRMRWTSPSGLATLVASAAVVALTAVAVVSLARHLLSTEEDPDQRPVQSLKTIGVLIVGGYQVNALVQVLNTAAGAARHARLLSAWTRLAALHHINPTRGLRRKCCVQVAFMAAFIAAMLAAAIVGRPRFVGHVLEGLAERLYLIPRSLLHDPASLPAKAVQVAVCCVALHHFAINKSYLFAFTTHCHLLQAALTAWNTHLARAIDQVWAGMGGDGVSVLVHGREQLVVLVRDTQSFFSPVLQCYFASTVIIVCTELYLLAQGVGSGLLLTEEVVVLILLTVQTTWLLIHVSLAAAGVQEQAEATGDVLGRGLPYAASPEDKHYVGELTRSLVVSPLHITGGNFFTINRSFILTVVSVVLSYFIVILQFTQSCGSPDDPSTTTTTTTSTTNITTSNITTNTTLDEDM</sequence>
<evidence type="ECO:0000256" key="4">
    <source>
        <dbReference type="ARBA" id="ARBA00022989"/>
    </source>
</evidence>
<dbReference type="GO" id="GO:0051606">
    <property type="term" value="P:detection of stimulus"/>
    <property type="evidence" value="ECO:0007669"/>
    <property type="project" value="UniProtKB-ARBA"/>
</dbReference>
<name>A0AAW0U2B7_SCYPA</name>
<evidence type="ECO:0008006" key="10">
    <source>
        <dbReference type="Google" id="ProtNLM"/>
    </source>
</evidence>
<feature type="transmembrane region" description="Helical" evidence="7">
    <location>
        <begin position="28"/>
        <end position="49"/>
    </location>
</feature>
<feature type="transmembrane region" description="Helical" evidence="7">
    <location>
        <begin position="285"/>
        <end position="306"/>
    </location>
</feature>
<evidence type="ECO:0000256" key="1">
    <source>
        <dbReference type="ARBA" id="ARBA00004651"/>
    </source>
</evidence>